<proteinExistence type="predicted"/>
<dbReference type="Proteomes" id="UP000028961">
    <property type="component" value="Segment"/>
</dbReference>
<protein>
    <submittedName>
        <fullName evidence="1">Uncharacterized protein</fullName>
    </submittedName>
</protein>
<dbReference type="EMBL" id="KM190144">
    <property type="protein sequence ID" value="AII27660.1"/>
    <property type="molecule type" value="Genomic_DNA"/>
</dbReference>
<dbReference type="RefSeq" id="YP_009111191.1">
    <property type="nucleotide sequence ID" value="NC_025830.1"/>
</dbReference>
<dbReference type="KEGG" id="vg:22475458"/>
<organism evidence="1 2">
    <name type="scientific">Escherichia phage Av-05</name>
    <dbReference type="NCBI Taxonomy" id="1527519"/>
    <lineage>
        <taxon>Viruses</taxon>
        <taxon>Duplodnaviria</taxon>
        <taxon>Heunggongvirae</taxon>
        <taxon>Uroviricota</taxon>
        <taxon>Caudoviricetes</taxon>
        <taxon>Vequintavirinae</taxon>
        <taxon>Avunavirus</taxon>
        <taxon>Avunavirus Av05</taxon>
    </lineage>
</organism>
<evidence type="ECO:0000313" key="1">
    <source>
        <dbReference type="EMBL" id="AII27660.1"/>
    </source>
</evidence>
<keyword evidence="2" id="KW-1185">Reference proteome</keyword>
<sequence>MCKNRFYMMCLRETVGNNASFHCHNGNGYSSDIDRAHVYTLEEAQKAWNCGRDIDRPVCADSVDAMAVWHVDCQYIPTENLIEPDCTAYVAYKKGSWNGNDVYWLQHGGLPTDDFSKATIFSVANKNEPGIVWLPFSIADSAKRLTFNINNFNRRTMVQGAGLVMPDWLKKQNRRKKSRSGKVRWNCPHCGKITWQYNPYDFEGCRDHNCEGWVYGRF</sequence>
<name>A0A076G6Q2_9CAUD</name>
<evidence type="ECO:0000313" key="2">
    <source>
        <dbReference type="Proteomes" id="UP000028961"/>
    </source>
</evidence>
<reference evidence="1" key="1">
    <citation type="journal article" date="2015" name="Genome Announc.">
        <title>Genomic Analysis of Broad-Host-Range Enterobacteriophage Av-05.</title>
        <authorList>
            <person name="Amarillas L."/>
            <person name="Lopez-Cuevas O."/>
            <person name="Leon-Felix J."/>
            <person name="Castro-Del Campo N."/>
            <person name="Gerba C.P."/>
            <person name="Chaidez C."/>
        </authorList>
    </citation>
    <scope>NUCLEOTIDE SEQUENCE [LARGE SCALE GENOMIC DNA]</scope>
</reference>
<dbReference type="OrthoDB" id="25652at10239"/>
<accession>A0A076G6Q2</accession>
<dbReference type="GeneID" id="22475458"/>
<gene>
    <name evidence="1" type="ORF">Av05_00117</name>
</gene>